<keyword evidence="3" id="KW-1185">Reference proteome</keyword>
<gene>
    <name evidence="2" type="ORF">GCM10009838_30530</name>
</gene>
<evidence type="ECO:0000313" key="2">
    <source>
        <dbReference type="EMBL" id="GAA1969724.1"/>
    </source>
</evidence>
<evidence type="ECO:0000313" key="3">
    <source>
        <dbReference type="Proteomes" id="UP001499854"/>
    </source>
</evidence>
<comment type="caution">
    <text evidence="2">The sequence shown here is derived from an EMBL/GenBank/DDBJ whole genome shotgun (WGS) entry which is preliminary data.</text>
</comment>
<protein>
    <submittedName>
        <fullName evidence="2">Uncharacterized protein</fullName>
    </submittedName>
</protein>
<feature type="region of interest" description="Disordered" evidence="1">
    <location>
        <begin position="1"/>
        <end position="103"/>
    </location>
</feature>
<accession>A0ABP5CY20</accession>
<feature type="compositionally biased region" description="Basic and acidic residues" evidence="1">
    <location>
        <begin position="11"/>
        <end position="28"/>
    </location>
</feature>
<name>A0ABP5CY20_9ACTN</name>
<reference evidence="3" key="1">
    <citation type="journal article" date="2019" name="Int. J. Syst. Evol. Microbiol.">
        <title>The Global Catalogue of Microorganisms (GCM) 10K type strain sequencing project: providing services to taxonomists for standard genome sequencing and annotation.</title>
        <authorList>
            <consortium name="The Broad Institute Genomics Platform"/>
            <consortium name="The Broad Institute Genome Sequencing Center for Infectious Disease"/>
            <person name="Wu L."/>
            <person name="Ma J."/>
        </authorList>
    </citation>
    <scope>NUCLEOTIDE SEQUENCE [LARGE SCALE GENOMIC DNA]</scope>
    <source>
        <strain evidence="3">JCM 16013</strain>
    </source>
</reference>
<sequence length="119" mass="13041">MNGRCVRLRRAVHDLAMPDDRARVRDSTAQHLAHGHQPSKSAGRDAAAKWWDTSPFRVRQPKSPLRRPAQKPPSPGTTQRRATAAASGRSGDQQAPSSFQMFHAMAEPGCTPVDQYSAV</sequence>
<dbReference type="Proteomes" id="UP001499854">
    <property type="component" value="Unassembled WGS sequence"/>
</dbReference>
<feature type="compositionally biased region" description="Low complexity" evidence="1">
    <location>
        <begin position="76"/>
        <end position="91"/>
    </location>
</feature>
<feature type="compositionally biased region" description="Basic residues" evidence="1">
    <location>
        <begin position="1"/>
        <end position="10"/>
    </location>
</feature>
<proteinExistence type="predicted"/>
<evidence type="ECO:0000256" key="1">
    <source>
        <dbReference type="SAM" id="MobiDB-lite"/>
    </source>
</evidence>
<organism evidence="2 3">
    <name type="scientific">Catenulispora subtropica</name>
    <dbReference type="NCBI Taxonomy" id="450798"/>
    <lineage>
        <taxon>Bacteria</taxon>
        <taxon>Bacillati</taxon>
        <taxon>Actinomycetota</taxon>
        <taxon>Actinomycetes</taxon>
        <taxon>Catenulisporales</taxon>
        <taxon>Catenulisporaceae</taxon>
        <taxon>Catenulispora</taxon>
    </lineage>
</organism>
<dbReference type="EMBL" id="BAAAQM010000015">
    <property type="protein sequence ID" value="GAA1969724.1"/>
    <property type="molecule type" value="Genomic_DNA"/>
</dbReference>